<dbReference type="PANTHER" id="PTHR34820">
    <property type="entry name" value="INNER MEMBRANE PROTEIN YEBZ"/>
    <property type="match status" value="1"/>
</dbReference>
<dbReference type="RefSeq" id="WP_245727360.1">
    <property type="nucleotide sequence ID" value="NZ_FNAH01000012.1"/>
</dbReference>
<evidence type="ECO:0000256" key="1">
    <source>
        <dbReference type="ARBA" id="ARBA00004651"/>
    </source>
</evidence>
<feature type="transmembrane region" description="Helical" evidence="6">
    <location>
        <begin position="41"/>
        <end position="62"/>
    </location>
</feature>
<organism evidence="8 9">
    <name type="scientific">Paracoccus isoporae</name>
    <dbReference type="NCBI Taxonomy" id="591205"/>
    <lineage>
        <taxon>Bacteria</taxon>
        <taxon>Pseudomonadati</taxon>
        <taxon>Pseudomonadota</taxon>
        <taxon>Alphaproteobacteria</taxon>
        <taxon>Rhodobacterales</taxon>
        <taxon>Paracoccaceae</taxon>
        <taxon>Paracoccus</taxon>
    </lineage>
</organism>
<dbReference type="Pfam" id="PF05425">
    <property type="entry name" value="CopD"/>
    <property type="match status" value="1"/>
</dbReference>
<comment type="subcellular location">
    <subcellularLocation>
        <location evidence="1">Cell membrane</location>
        <topology evidence="1">Multi-pass membrane protein</topology>
    </subcellularLocation>
</comment>
<sequence length="110" mass="11433">MRTVERFGQAALVVVGLLVVAGVVILVILAGDPIAVLTQPWGQFLTLKLAVVALLLGLAGLNKLRLTPALAQTGNAGPLRASIRWEVAAFLVILLVTATFTSTVAPEHVG</sequence>
<dbReference type="GO" id="GO:0005886">
    <property type="term" value="C:plasma membrane"/>
    <property type="evidence" value="ECO:0007669"/>
    <property type="project" value="UniProtKB-SubCell"/>
</dbReference>
<feature type="domain" description="Copper resistance protein D" evidence="7">
    <location>
        <begin position="2"/>
        <end position="99"/>
    </location>
</feature>
<evidence type="ECO:0000256" key="5">
    <source>
        <dbReference type="ARBA" id="ARBA00023136"/>
    </source>
</evidence>
<keyword evidence="9" id="KW-1185">Reference proteome</keyword>
<keyword evidence="3 6" id="KW-0812">Transmembrane</keyword>
<feature type="transmembrane region" description="Helical" evidence="6">
    <location>
        <begin position="7"/>
        <end position="29"/>
    </location>
</feature>
<keyword evidence="5 6" id="KW-0472">Membrane</keyword>
<evidence type="ECO:0000256" key="3">
    <source>
        <dbReference type="ARBA" id="ARBA00022692"/>
    </source>
</evidence>
<evidence type="ECO:0000256" key="2">
    <source>
        <dbReference type="ARBA" id="ARBA00022475"/>
    </source>
</evidence>
<dbReference type="EMBL" id="FNAH01000012">
    <property type="protein sequence ID" value="SDE84070.1"/>
    <property type="molecule type" value="Genomic_DNA"/>
</dbReference>
<evidence type="ECO:0000256" key="4">
    <source>
        <dbReference type="ARBA" id="ARBA00022989"/>
    </source>
</evidence>
<dbReference type="PANTHER" id="PTHR34820:SF4">
    <property type="entry name" value="INNER MEMBRANE PROTEIN YEBZ"/>
    <property type="match status" value="1"/>
</dbReference>
<dbReference type="Proteomes" id="UP000199344">
    <property type="component" value="Unassembled WGS sequence"/>
</dbReference>
<dbReference type="InterPro" id="IPR008457">
    <property type="entry name" value="Cu-R_CopD_dom"/>
</dbReference>
<evidence type="ECO:0000256" key="6">
    <source>
        <dbReference type="SAM" id="Phobius"/>
    </source>
</evidence>
<accession>A0A1G7G7H5</accession>
<evidence type="ECO:0000313" key="9">
    <source>
        <dbReference type="Proteomes" id="UP000199344"/>
    </source>
</evidence>
<reference evidence="8 9" key="1">
    <citation type="submission" date="2016-10" db="EMBL/GenBank/DDBJ databases">
        <authorList>
            <person name="de Groot N.N."/>
        </authorList>
    </citation>
    <scope>NUCLEOTIDE SEQUENCE [LARGE SCALE GENOMIC DNA]</scope>
    <source>
        <strain evidence="8 9">DSM 22220</strain>
    </source>
</reference>
<feature type="transmembrane region" description="Helical" evidence="6">
    <location>
        <begin position="83"/>
        <end position="105"/>
    </location>
</feature>
<dbReference type="GO" id="GO:0006825">
    <property type="term" value="P:copper ion transport"/>
    <property type="evidence" value="ECO:0007669"/>
    <property type="project" value="InterPro"/>
</dbReference>
<keyword evidence="4 6" id="KW-1133">Transmembrane helix</keyword>
<protein>
    <submittedName>
        <fullName evidence="8">Putative copper resistance protein D/copper transport protein</fullName>
    </submittedName>
</protein>
<evidence type="ECO:0000313" key="8">
    <source>
        <dbReference type="EMBL" id="SDE84070.1"/>
    </source>
</evidence>
<evidence type="ECO:0000259" key="7">
    <source>
        <dbReference type="Pfam" id="PF05425"/>
    </source>
</evidence>
<gene>
    <name evidence="8" type="ORF">SAMN05421538_11283</name>
</gene>
<dbReference type="InterPro" id="IPR032694">
    <property type="entry name" value="CopC/D"/>
</dbReference>
<keyword evidence="2" id="KW-1003">Cell membrane</keyword>
<dbReference type="AlphaFoldDB" id="A0A1G7G7H5"/>
<proteinExistence type="predicted"/>
<name>A0A1G7G7H5_9RHOB</name>